<proteinExistence type="predicted"/>
<dbReference type="Proteomes" id="UP000007151">
    <property type="component" value="Unassembled WGS sequence"/>
</dbReference>
<feature type="non-terminal residue" evidence="1">
    <location>
        <position position="1"/>
    </location>
</feature>
<keyword evidence="2" id="KW-1185">Reference proteome</keyword>
<comment type="caution">
    <text evidence="1">The sequence shown here is derived from an EMBL/GenBank/DDBJ whole genome shotgun (WGS) entry which is preliminary data.</text>
</comment>
<accession>A0A212FPB3</accession>
<evidence type="ECO:0000313" key="1">
    <source>
        <dbReference type="EMBL" id="OWR55567.1"/>
    </source>
</evidence>
<organism evidence="1 2">
    <name type="scientific">Danaus plexippus plexippus</name>
    <dbReference type="NCBI Taxonomy" id="278856"/>
    <lineage>
        <taxon>Eukaryota</taxon>
        <taxon>Metazoa</taxon>
        <taxon>Ecdysozoa</taxon>
        <taxon>Arthropoda</taxon>
        <taxon>Hexapoda</taxon>
        <taxon>Insecta</taxon>
        <taxon>Pterygota</taxon>
        <taxon>Neoptera</taxon>
        <taxon>Endopterygota</taxon>
        <taxon>Lepidoptera</taxon>
        <taxon>Glossata</taxon>
        <taxon>Ditrysia</taxon>
        <taxon>Papilionoidea</taxon>
        <taxon>Nymphalidae</taxon>
        <taxon>Danainae</taxon>
        <taxon>Danaini</taxon>
        <taxon>Danaina</taxon>
        <taxon>Danaus</taxon>
        <taxon>Danaus</taxon>
    </lineage>
</organism>
<dbReference type="InParanoid" id="A0A212FPB3"/>
<name>A0A212FPB3_DANPL</name>
<dbReference type="EMBL" id="AGBW02003284">
    <property type="protein sequence ID" value="OWR55567.1"/>
    <property type="molecule type" value="Genomic_DNA"/>
</dbReference>
<dbReference type="AlphaFoldDB" id="A0A212FPB3"/>
<gene>
    <name evidence="1" type="ORF">KGM_211532B</name>
</gene>
<protein>
    <submittedName>
        <fullName evidence="1">Uncharacterized protein</fullName>
    </submittedName>
</protein>
<evidence type="ECO:0000313" key="2">
    <source>
        <dbReference type="Proteomes" id="UP000007151"/>
    </source>
</evidence>
<dbReference type="KEGG" id="dpl:KGM_211532B"/>
<reference evidence="1 2" key="1">
    <citation type="journal article" date="2011" name="Cell">
        <title>The monarch butterfly genome yields insights into long-distance migration.</title>
        <authorList>
            <person name="Zhan S."/>
            <person name="Merlin C."/>
            <person name="Boore J.L."/>
            <person name="Reppert S.M."/>
        </authorList>
    </citation>
    <scope>NUCLEOTIDE SEQUENCE [LARGE SCALE GENOMIC DNA]</scope>
    <source>
        <strain evidence="1">F-2</strain>
    </source>
</reference>
<sequence>VGGVRQQQYVLATPGQAATPVSQVIYIKYKITNIYFFIQLK</sequence>